<dbReference type="RefSeq" id="WP_375525122.1">
    <property type="nucleotide sequence ID" value="NZ_JBHILM010000009.1"/>
</dbReference>
<feature type="non-terminal residue" evidence="2">
    <location>
        <position position="1"/>
    </location>
</feature>
<dbReference type="EMBL" id="JBHILM010000009">
    <property type="protein sequence ID" value="MFB5681338.1"/>
    <property type="molecule type" value="Genomic_DNA"/>
</dbReference>
<keyword evidence="3" id="KW-1185">Reference proteome</keyword>
<evidence type="ECO:0000256" key="1">
    <source>
        <dbReference type="SAM" id="MobiDB-lite"/>
    </source>
</evidence>
<reference evidence="2 3" key="1">
    <citation type="submission" date="2024-09" db="EMBL/GenBank/DDBJ databases">
        <authorList>
            <person name="Ruan L."/>
        </authorList>
    </citation>
    <scope>NUCLEOTIDE SEQUENCE [LARGE SCALE GENOMIC DNA]</scope>
    <source>
        <strain evidence="2 3">D33</strain>
    </source>
</reference>
<sequence length="60" mass="6950">YLFSLYSFPWALSPPYPLNKRDNHAKLYEEATGNRQQTTSNSNRQQATGNRQQTTSNSNR</sequence>
<gene>
    <name evidence="2" type="ORF">ACE3NQ_10485</name>
</gene>
<comment type="caution">
    <text evidence="2">The sequence shown here is derived from an EMBL/GenBank/DDBJ whole genome shotgun (WGS) entry which is preliminary data.</text>
</comment>
<evidence type="ECO:0000313" key="3">
    <source>
        <dbReference type="Proteomes" id="UP001580407"/>
    </source>
</evidence>
<dbReference type="Proteomes" id="UP001580407">
    <property type="component" value="Unassembled WGS sequence"/>
</dbReference>
<evidence type="ECO:0000313" key="2">
    <source>
        <dbReference type="EMBL" id="MFB5681338.1"/>
    </source>
</evidence>
<accession>A0ABV5B6L9</accession>
<proteinExistence type="predicted"/>
<feature type="compositionally biased region" description="Polar residues" evidence="1">
    <location>
        <begin position="33"/>
        <end position="60"/>
    </location>
</feature>
<name>A0ABV5B6L9_9BACL</name>
<feature type="region of interest" description="Disordered" evidence="1">
    <location>
        <begin position="30"/>
        <end position="60"/>
    </location>
</feature>
<protein>
    <submittedName>
        <fullName evidence="2">Uncharacterized protein</fullName>
    </submittedName>
</protein>
<organism evidence="2 3">
    <name type="scientific">Paenibacillus terreus</name>
    <dbReference type="NCBI Taxonomy" id="1387834"/>
    <lineage>
        <taxon>Bacteria</taxon>
        <taxon>Bacillati</taxon>
        <taxon>Bacillota</taxon>
        <taxon>Bacilli</taxon>
        <taxon>Bacillales</taxon>
        <taxon>Paenibacillaceae</taxon>
        <taxon>Paenibacillus</taxon>
    </lineage>
</organism>